<dbReference type="Proteomes" id="UP000515123">
    <property type="component" value="Linkage group 8"/>
</dbReference>
<evidence type="ECO:0000256" key="1">
    <source>
        <dbReference type="ARBA" id="ARBA00022737"/>
    </source>
</evidence>
<dbReference type="PANTHER" id="PTHR13780:SF128">
    <property type="entry name" value="CBS DOMAIN-CONTAINING PROTEIN"/>
    <property type="match status" value="1"/>
</dbReference>
<evidence type="ECO:0000313" key="7">
    <source>
        <dbReference type="Proteomes" id="UP000515123"/>
    </source>
</evidence>
<evidence type="ECO:0000313" key="8">
    <source>
        <dbReference type="RefSeq" id="XP_020093807.1"/>
    </source>
</evidence>
<gene>
    <name evidence="8 9" type="primary">LOC109713922</name>
</gene>
<dbReference type="PROSITE" id="PS51371">
    <property type="entry name" value="CBS"/>
    <property type="match status" value="1"/>
</dbReference>
<organism evidence="9">
    <name type="scientific">Ananas comosus</name>
    <name type="common">Pineapple</name>
    <name type="synonym">Ananas ananas</name>
    <dbReference type="NCBI Taxonomy" id="4615"/>
    <lineage>
        <taxon>Eukaryota</taxon>
        <taxon>Viridiplantae</taxon>
        <taxon>Streptophyta</taxon>
        <taxon>Embryophyta</taxon>
        <taxon>Tracheophyta</taxon>
        <taxon>Spermatophyta</taxon>
        <taxon>Magnoliopsida</taxon>
        <taxon>Liliopsida</taxon>
        <taxon>Poales</taxon>
        <taxon>Bromeliaceae</taxon>
        <taxon>Bromelioideae</taxon>
        <taxon>Ananas</taxon>
    </lineage>
</organism>
<dbReference type="InterPro" id="IPR050511">
    <property type="entry name" value="AMPK_gamma/SDS23_families"/>
</dbReference>
<evidence type="ECO:0000256" key="4">
    <source>
        <dbReference type="SAM" id="MobiDB-lite"/>
    </source>
</evidence>
<feature type="transmembrane region" description="Helical" evidence="5">
    <location>
        <begin position="160"/>
        <end position="182"/>
    </location>
</feature>
<dbReference type="RefSeq" id="XP_020093809.1">
    <property type="nucleotide sequence ID" value="XM_020238220.1"/>
</dbReference>
<evidence type="ECO:0000256" key="2">
    <source>
        <dbReference type="ARBA" id="ARBA00023122"/>
    </source>
</evidence>
<keyword evidence="1" id="KW-0677">Repeat</keyword>
<evidence type="ECO:0000256" key="5">
    <source>
        <dbReference type="SAM" id="Phobius"/>
    </source>
</evidence>
<protein>
    <submittedName>
        <fullName evidence="8 9">CBS domain-containing protein CBSX5-like</fullName>
    </submittedName>
</protein>
<dbReference type="GO" id="GO:0005634">
    <property type="term" value="C:nucleus"/>
    <property type="evidence" value="ECO:0007669"/>
    <property type="project" value="TreeGrafter"/>
</dbReference>
<dbReference type="OrthoDB" id="681454at2759"/>
<dbReference type="RefSeq" id="XP_020093807.1">
    <property type="nucleotide sequence ID" value="XM_020238218.1"/>
</dbReference>
<sequence length="391" mass="40507">MAVALRYPEVSDLCIGKPPVRSLPPSATVADALAALRSGGAASYVAVVAGDRAPSPSRSPEKARDVAGRVGIADVVCFLCADERSLADPAGALRSPVSALLPKDAPPIRRVEPHASVLEALDVILEGASALVVPIRSGGRRRLSGGGEFCWLTHEDFVRYFLNSIALFAPVAALSVAALGLVRPAGPSVRLHDPALSALPLLRRALADHSAVAVLSAAGDLAGELSPALLASSSDVTAAAAAVATLSVGDLMAFADYASPPESLVRAIKSRLKGRGLDRLLDLIEEDVADAASVLSVSPFATSSSSDEESVGPKRRRRQRSGRSLSSSEAAACHPGSSLMAVMVQAVAHRVSHVWVVEDDVDDYGSGGRRLVGIVAFADVLSVFREQLVEL</sequence>
<feature type="domain" description="CBS" evidence="6">
    <location>
        <begin position="325"/>
        <end position="391"/>
    </location>
</feature>
<keyword evidence="5" id="KW-0472">Membrane</keyword>
<reference evidence="8 9" key="2">
    <citation type="submission" date="2025-04" db="UniProtKB">
        <authorList>
            <consortium name="RefSeq"/>
        </authorList>
    </citation>
    <scope>IDENTIFICATION</scope>
    <source>
        <tissue evidence="8 9">Leaf</tissue>
    </source>
</reference>
<dbReference type="GeneID" id="109713922"/>
<name>A0A6P5FCY3_ANACO</name>
<evidence type="ECO:0000259" key="6">
    <source>
        <dbReference type="PROSITE" id="PS51371"/>
    </source>
</evidence>
<keyword evidence="5" id="KW-0812">Transmembrane</keyword>
<dbReference type="Pfam" id="PF00571">
    <property type="entry name" value="CBS"/>
    <property type="match status" value="1"/>
</dbReference>
<dbReference type="Gramene" id="Aco007643.1.mrna1">
    <property type="protein sequence ID" value="Aco007643.1.mrna1"/>
    <property type="gene ID" value="Aco007643.1.path1"/>
</dbReference>
<keyword evidence="5" id="KW-1133">Transmembrane helix</keyword>
<reference evidence="7" key="1">
    <citation type="journal article" date="2015" name="Nat. Genet.">
        <title>The pineapple genome and the evolution of CAM photosynthesis.</title>
        <authorList>
            <person name="Ming R."/>
            <person name="VanBuren R."/>
            <person name="Wai C.M."/>
            <person name="Tang H."/>
            <person name="Schatz M.C."/>
            <person name="Bowers J.E."/>
            <person name="Lyons E."/>
            <person name="Wang M.L."/>
            <person name="Chen J."/>
            <person name="Biggers E."/>
            <person name="Zhang J."/>
            <person name="Huang L."/>
            <person name="Zhang L."/>
            <person name="Miao W."/>
            <person name="Zhang J."/>
            <person name="Ye Z."/>
            <person name="Miao C."/>
            <person name="Lin Z."/>
            <person name="Wang H."/>
            <person name="Zhou H."/>
            <person name="Yim W.C."/>
            <person name="Priest H.D."/>
            <person name="Zheng C."/>
            <person name="Woodhouse M."/>
            <person name="Edger P.P."/>
            <person name="Guyot R."/>
            <person name="Guo H.B."/>
            <person name="Guo H."/>
            <person name="Zheng G."/>
            <person name="Singh R."/>
            <person name="Sharma A."/>
            <person name="Min X."/>
            <person name="Zheng Y."/>
            <person name="Lee H."/>
            <person name="Gurtowski J."/>
            <person name="Sedlazeck F.J."/>
            <person name="Harkess A."/>
            <person name="McKain M.R."/>
            <person name="Liao Z."/>
            <person name="Fang J."/>
            <person name="Liu J."/>
            <person name="Zhang X."/>
            <person name="Zhang Q."/>
            <person name="Hu W."/>
            <person name="Qin Y."/>
            <person name="Wang K."/>
            <person name="Chen L.Y."/>
            <person name="Shirley N."/>
            <person name="Lin Y.R."/>
            <person name="Liu L.Y."/>
            <person name="Hernandez A.G."/>
            <person name="Wright C.L."/>
            <person name="Bulone V."/>
            <person name="Tuskan G.A."/>
            <person name="Heath K."/>
            <person name="Zee F."/>
            <person name="Moore P.H."/>
            <person name="Sunkar R."/>
            <person name="Leebens-Mack J.H."/>
            <person name="Mockler T."/>
            <person name="Bennetzen J.L."/>
            <person name="Freeling M."/>
            <person name="Sankoff D."/>
            <person name="Paterson A.H."/>
            <person name="Zhu X."/>
            <person name="Yang X."/>
            <person name="Smith J.A."/>
            <person name="Cushman J.C."/>
            <person name="Paull R.E."/>
            <person name="Yu Q."/>
        </authorList>
    </citation>
    <scope>NUCLEOTIDE SEQUENCE [LARGE SCALE GENOMIC DNA]</scope>
    <source>
        <strain evidence="7">cv. F153</strain>
    </source>
</reference>
<keyword evidence="2 3" id="KW-0129">CBS domain</keyword>
<dbReference type="SUPFAM" id="SSF54631">
    <property type="entry name" value="CBS-domain pair"/>
    <property type="match status" value="1"/>
</dbReference>
<dbReference type="GO" id="GO:0005737">
    <property type="term" value="C:cytoplasm"/>
    <property type="evidence" value="ECO:0007669"/>
    <property type="project" value="TreeGrafter"/>
</dbReference>
<accession>A0A6P5FCY3</accession>
<dbReference type="PANTHER" id="PTHR13780">
    <property type="entry name" value="AMP-ACTIVATED PROTEIN KINASE, GAMMA REGULATORY SUBUNIT"/>
    <property type="match status" value="1"/>
</dbReference>
<dbReference type="InterPro" id="IPR000644">
    <property type="entry name" value="CBS_dom"/>
</dbReference>
<keyword evidence="7" id="KW-1185">Reference proteome</keyword>
<evidence type="ECO:0000313" key="9">
    <source>
        <dbReference type="RefSeq" id="XP_020093809.1"/>
    </source>
</evidence>
<evidence type="ECO:0000256" key="3">
    <source>
        <dbReference type="PROSITE-ProRule" id="PRU00703"/>
    </source>
</evidence>
<dbReference type="Gene3D" id="3.10.580.10">
    <property type="entry name" value="CBS-domain"/>
    <property type="match status" value="1"/>
</dbReference>
<dbReference type="InterPro" id="IPR046342">
    <property type="entry name" value="CBS_dom_sf"/>
</dbReference>
<proteinExistence type="predicted"/>
<dbReference type="AlphaFoldDB" id="A0A6P5FCY3"/>
<feature type="region of interest" description="Disordered" evidence="4">
    <location>
        <begin position="301"/>
        <end position="330"/>
    </location>
</feature>